<name>A0A562VDR9_9ACTN</name>
<dbReference type="Proteomes" id="UP000321617">
    <property type="component" value="Unassembled WGS sequence"/>
</dbReference>
<accession>A0A562VDR9</accession>
<sequence>MTHRDGAGPRGHGRAELVRQYVRIRRLRLATLATVLLAAAACTVVVAGFDALTRDPAFTALDELELPEWAASEPEDAADGSRWCLHRCRIRERVWQSGRPVAETADAYAVALRTAGWRPVPEDCPATDDAVRQCLRRDEFFLDLWMRGAGCDPDTAECRFATVAAVVTAASEVADAPG</sequence>
<proteinExistence type="predicted"/>
<feature type="transmembrane region" description="Helical" evidence="1">
    <location>
        <begin position="29"/>
        <end position="49"/>
    </location>
</feature>
<evidence type="ECO:0000313" key="3">
    <source>
        <dbReference type="Proteomes" id="UP000321617"/>
    </source>
</evidence>
<keyword evidence="1" id="KW-0812">Transmembrane</keyword>
<evidence type="ECO:0000313" key="2">
    <source>
        <dbReference type="EMBL" id="TWJ16020.1"/>
    </source>
</evidence>
<keyword evidence="3" id="KW-1185">Reference proteome</keyword>
<reference evidence="2 3" key="1">
    <citation type="journal article" date="2013" name="Stand. Genomic Sci.">
        <title>Genomic Encyclopedia of Type Strains, Phase I: The one thousand microbial genomes (KMG-I) project.</title>
        <authorList>
            <person name="Kyrpides N.C."/>
            <person name="Woyke T."/>
            <person name="Eisen J.A."/>
            <person name="Garrity G."/>
            <person name="Lilburn T.G."/>
            <person name="Beck B.J."/>
            <person name="Whitman W.B."/>
            <person name="Hugenholtz P."/>
            <person name="Klenk H.P."/>
        </authorList>
    </citation>
    <scope>NUCLEOTIDE SEQUENCE [LARGE SCALE GENOMIC DNA]</scope>
    <source>
        <strain evidence="2 3">DSM 45044</strain>
    </source>
</reference>
<dbReference type="RefSeq" id="WP_147135697.1">
    <property type="nucleotide sequence ID" value="NZ_BAABIJ010000001.1"/>
</dbReference>
<comment type="caution">
    <text evidence="2">The sequence shown here is derived from an EMBL/GenBank/DDBJ whole genome shotgun (WGS) entry which is preliminary data.</text>
</comment>
<dbReference type="EMBL" id="VLLL01000005">
    <property type="protein sequence ID" value="TWJ16020.1"/>
    <property type="molecule type" value="Genomic_DNA"/>
</dbReference>
<organism evidence="2 3">
    <name type="scientific">Stackebrandtia albiflava</name>
    <dbReference type="NCBI Taxonomy" id="406432"/>
    <lineage>
        <taxon>Bacteria</taxon>
        <taxon>Bacillati</taxon>
        <taxon>Actinomycetota</taxon>
        <taxon>Actinomycetes</taxon>
        <taxon>Glycomycetales</taxon>
        <taxon>Glycomycetaceae</taxon>
        <taxon>Stackebrandtia</taxon>
    </lineage>
</organism>
<keyword evidence="1" id="KW-0472">Membrane</keyword>
<dbReference type="OrthoDB" id="5185904at2"/>
<dbReference type="AlphaFoldDB" id="A0A562VDR9"/>
<evidence type="ECO:0000256" key="1">
    <source>
        <dbReference type="SAM" id="Phobius"/>
    </source>
</evidence>
<keyword evidence="1" id="KW-1133">Transmembrane helix</keyword>
<gene>
    <name evidence="2" type="ORF">LX16_1740</name>
</gene>
<protein>
    <submittedName>
        <fullName evidence="2">Uncharacterized protein</fullName>
    </submittedName>
</protein>